<evidence type="ECO:0000313" key="2">
    <source>
        <dbReference type="EMBL" id="KAK5881113.1"/>
    </source>
</evidence>
<gene>
    <name evidence="2" type="ORF">CesoFtcFv8_021953</name>
</gene>
<protein>
    <submittedName>
        <fullName evidence="2">Uncharacterized protein</fullName>
    </submittedName>
</protein>
<feature type="region of interest" description="Disordered" evidence="1">
    <location>
        <begin position="1"/>
        <end position="20"/>
    </location>
</feature>
<evidence type="ECO:0000256" key="1">
    <source>
        <dbReference type="SAM" id="MobiDB-lite"/>
    </source>
</evidence>
<comment type="caution">
    <text evidence="2">The sequence shown here is derived from an EMBL/GenBank/DDBJ whole genome shotgun (WGS) entry which is preliminary data.</text>
</comment>
<evidence type="ECO:0000313" key="3">
    <source>
        <dbReference type="Proteomes" id="UP001335648"/>
    </source>
</evidence>
<dbReference type="EMBL" id="JAULUE010002063">
    <property type="protein sequence ID" value="KAK5881113.1"/>
    <property type="molecule type" value="Genomic_DNA"/>
</dbReference>
<dbReference type="Proteomes" id="UP001335648">
    <property type="component" value="Unassembled WGS sequence"/>
</dbReference>
<organism evidence="2 3">
    <name type="scientific">Champsocephalus esox</name>
    <name type="common">pike icefish</name>
    <dbReference type="NCBI Taxonomy" id="159716"/>
    <lineage>
        <taxon>Eukaryota</taxon>
        <taxon>Metazoa</taxon>
        <taxon>Chordata</taxon>
        <taxon>Craniata</taxon>
        <taxon>Vertebrata</taxon>
        <taxon>Euteleostomi</taxon>
        <taxon>Actinopterygii</taxon>
        <taxon>Neopterygii</taxon>
        <taxon>Teleostei</taxon>
        <taxon>Neoteleostei</taxon>
        <taxon>Acanthomorphata</taxon>
        <taxon>Eupercaria</taxon>
        <taxon>Perciformes</taxon>
        <taxon>Notothenioidei</taxon>
        <taxon>Channichthyidae</taxon>
        <taxon>Champsocephalus</taxon>
    </lineage>
</organism>
<sequence>MTSKTRGPVDIEEDSGNPFEGFRGKMDMRSRWVSVKGICWQLAASWLPKSLDPWLHPMQLSPITSSQQAHWDDAIPLEARSGYPGRLSSIIFSL</sequence>
<dbReference type="AlphaFoldDB" id="A0AAN8B9H5"/>
<proteinExistence type="predicted"/>
<keyword evidence="3" id="KW-1185">Reference proteome</keyword>
<accession>A0AAN8B9H5</accession>
<reference evidence="2 3" key="1">
    <citation type="journal article" date="2023" name="Mol. Biol. Evol.">
        <title>Genomics of Secondarily Temperate Adaptation in the Only Non-Antarctic Icefish.</title>
        <authorList>
            <person name="Rivera-Colon A.G."/>
            <person name="Rayamajhi N."/>
            <person name="Minhas B.F."/>
            <person name="Madrigal G."/>
            <person name="Bilyk K.T."/>
            <person name="Yoon V."/>
            <person name="Hune M."/>
            <person name="Gregory S."/>
            <person name="Cheng C.H.C."/>
            <person name="Catchen J.M."/>
        </authorList>
    </citation>
    <scope>NUCLEOTIDE SEQUENCE [LARGE SCALE GENOMIC DNA]</scope>
    <source>
        <strain evidence="2">JC2023a</strain>
    </source>
</reference>
<name>A0AAN8B9H5_9TELE</name>